<gene>
    <name evidence="2" type="ORF">KXJ70_11740</name>
</gene>
<dbReference type="Proteomes" id="UP001166291">
    <property type="component" value="Unassembled WGS sequence"/>
</dbReference>
<feature type="compositionally biased region" description="Polar residues" evidence="1">
    <location>
        <begin position="1"/>
        <end position="15"/>
    </location>
</feature>
<name>A0ABS6VT01_9GAMM</name>
<sequence length="58" mass="6665">MNRGKNQTHNQTTTDNPDENGPWDSFFNSTDLVTDDFGLSDEEQSWLNQEPVGRESFD</sequence>
<evidence type="ECO:0000313" key="2">
    <source>
        <dbReference type="EMBL" id="MBW2941457.1"/>
    </source>
</evidence>
<dbReference type="EMBL" id="JAHWDQ010000003">
    <property type="protein sequence ID" value="MBW2941457.1"/>
    <property type="molecule type" value="Genomic_DNA"/>
</dbReference>
<evidence type="ECO:0000313" key="3">
    <source>
        <dbReference type="Proteomes" id="UP001166291"/>
    </source>
</evidence>
<protein>
    <submittedName>
        <fullName evidence="2">Uncharacterized protein</fullName>
    </submittedName>
</protein>
<reference evidence="2" key="1">
    <citation type="submission" date="2021-07" db="EMBL/GenBank/DDBJ databases">
        <title>Zhongshania sp. CAU 1632 isolated from seawater.</title>
        <authorList>
            <person name="Kim W."/>
        </authorList>
    </citation>
    <scope>NUCLEOTIDE SEQUENCE</scope>
    <source>
        <strain evidence="2">CAU 1632</strain>
    </source>
</reference>
<accession>A0ABS6VT01</accession>
<keyword evidence="3" id="KW-1185">Reference proteome</keyword>
<feature type="region of interest" description="Disordered" evidence="1">
    <location>
        <begin position="1"/>
        <end position="58"/>
    </location>
</feature>
<comment type="caution">
    <text evidence="2">The sequence shown here is derived from an EMBL/GenBank/DDBJ whole genome shotgun (WGS) entry which is preliminary data.</text>
</comment>
<evidence type="ECO:0000256" key="1">
    <source>
        <dbReference type="SAM" id="MobiDB-lite"/>
    </source>
</evidence>
<organism evidence="2 3">
    <name type="scientific">Zhongshania aquimaris</name>
    <dbReference type="NCBI Taxonomy" id="2857107"/>
    <lineage>
        <taxon>Bacteria</taxon>
        <taxon>Pseudomonadati</taxon>
        <taxon>Pseudomonadota</taxon>
        <taxon>Gammaproteobacteria</taxon>
        <taxon>Cellvibrionales</taxon>
        <taxon>Spongiibacteraceae</taxon>
        <taxon>Zhongshania</taxon>
    </lineage>
</organism>
<proteinExistence type="predicted"/>